<evidence type="ECO:0000313" key="3">
    <source>
        <dbReference type="EMBL" id="KAA6402944.1"/>
    </source>
</evidence>
<feature type="compositionally biased region" description="Acidic residues" evidence="1">
    <location>
        <begin position="207"/>
        <end position="216"/>
    </location>
</feature>
<name>A0A5J4X6Z0_9EUKA</name>
<gene>
    <name evidence="3" type="ORF">EZS28_001523</name>
</gene>
<evidence type="ECO:0000256" key="1">
    <source>
        <dbReference type="SAM" id="MobiDB-lite"/>
    </source>
</evidence>
<organism evidence="3 4">
    <name type="scientific">Streblomastix strix</name>
    <dbReference type="NCBI Taxonomy" id="222440"/>
    <lineage>
        <taxon>Eukaryota</taxon>
        <taxon>Metamonada</taxon>
        <taxon>Preaxostyla</taxon>
        <taxon>Oxymonadida</taxon>
        <taxon>Streblomastigidae</taxon>
        <taxon>Streblomastix</taxon>
    </lineage>
</organism>
<accession>A0A5J4X6Z0</accession>
<feature type="transmembrane region" description="Helical" evidence="2">
    <location>
        <begin position="503"/>
        <end position="530"/>
    </location>
</feature>
<keyword evidence="2" id="KW-0812">Transmembrane</keyword>
<proteinExistence type="predicted"/>
<evidence type="ECO:0000313" key="4">
    <source>
        <dbReference type="Proteomes" id="UP000324800"/>
    </source>
</evidence>
<reference evidence="3 4" key="1">
    <citation type="submission" date="2019-03" db="EMBL/GenBank/DDBJ databases">
        <title>Single cell metagenomics reveals metabolic interactions within the superorganism composed of flagellate Streblomastix strix and complex community of Bacteroidetes bacteria on its surface.</title>
        <authorList>
            <person name="Treitli S.C."/>
            <person name="Kolisko M."/>
            <person name="Husnik F."/>
            <person name="Keeling P."/>
            <person name="Hampl V."/>
        </authorList>
    </citation>
    <scope>NUCLEOTIDE SEQUENCE [LARGE SCALE GENOMIC DNA]</scope>
    <source>
        <strain evidence="3">ST1C</strain>
    </source>
</reference>
<keyword evidence="2" id="KW-1133">Transmembrane helix</keyword>
<feature type="region of interest" description="Disordered" evidence="1">
    <location>
        <begin position="207"/>
        <end position="239"/>
    </location>
</feature>
<keyword evidence="2" id="KW-0472">Membrane</keyword>
<dbReference type="AlphaFoldDB" id="A0A5J4X6Z0"/>
<comment type="caution">
    <text evidence="3">The sequence shown here is derived from an EMBL/GenBank/DDBJ whole genome shotgun (WGS) entry which is preliminary data.</text>
</comment>
<sequence length="555" mass="60237">LKSTCNGEIAIHLEDNTHSESLVIKDYLSKTEVSIEGFNTLGVVIGQTEWNRDIENDFILTIDESSTISLRLKNIIFIGAGVVKLDGDSWVLIEQSSFQLPITTRNDVVGSQYPFISAAKGVLEVKQCSFGTDEGTTNIGSPAISVKSGCIKFICSISSFSNLLSGAIDLEVGISSTAQIEESKFNKCGSEVALSGGVYVIGQYNEDEEDCDDEDAPPPPVDQPGSEPGYPGQEGYGQINNEQSNININIDHQNKTKKNKCKGDGETEPSVDPPGPLPHPRTGIKKYKSQYKHQIKSKSDTPVVYPCDQPIHGYPEQHQPDDGQGSEGSDCYYYDDDYIYDRDIGKVSIKGNQFYECYGRIAGGILFGERVLPISATGNHFFQNTALDAEGAKDIIFQSKVLLDRAGGIEIVASGYVQVQQQDQTYEGQVKISGYNSNFAQYLNCKTESKEEVDCKEIPEGGQVVIPMYPQPEEGEDIAIGIGIDDGHYDRKDISDDDSGNQLGIGVIVGIIVGCVAVVAVVAVIIVLVVQFKSKKSSTTGIQQSTGNEVQISKE</sequence>
<evidence type="ECO:0000256" key="2">
    <source>
        <dbReference type="SAM" id="Phobius"/>
    </source>
</evidence>
<feature type="region of interest" description="Disordered" evidence="1">
    <location>
        <begin position="255"/>
        <end position="284"/>
    </location>
</feature>
<dbReference type="EMBL" id="SNRW01000160">
    <property type="protein sequence ID" value="KAA6402944.1"/>
    <property type="molecule type" value="Genomic_DNA"/>
</dbReference>
<feature type="non-terminal residue" evidence="3">
    <location>
        <position position="1"/>
    </location>
</feature>
<dbReference type="Proteomes" id="UP000324800">
    <property type="component" value="Unassembled WGS sequence"/>
</dbReference>
<protein>
    <submittedName>
        <fullName evidence="3">Uncharacterized protein</fullName>
    </submittedName>
</protein>